<dbReference type="Proteomes" id="UP000076154">
    <property type="component" value="Unassembled WGS sequence"/>
</dbReference>
<name>A0A369J447_HYPMA</name>
<dbReference type="EMBL" id="LUEZ02000122">
    <property type="protein sequence ID" value="RDB16801.1"/>
    <property type="molecule type" value="Genomic_DNA"/>
</dbReference>
<evidence type="ECO:0000313" key="1">
    <source>
        <dbReference type="EMBL" id="RDB16801.1"/>
    </source>
</evidence>
<reference evidence="1" key="1">
    <citation type="submission" date="2018-04" db="EMBL/GenBank/DDBJ databases">
        <title>Whole genome sequencing of Hypsizygus marmoreus.</title>
        <authorList>
            <person name="Choi I.-G."/>
            <person name="Min B."/>
            <person name="Kim J.-G."/>
            <person name="Kim S."/>
            <person name="Oh Y.-L."/>
            <person name="Kong W.-S."/>
            <person name="Park H."/>
            <person name="Jeong J."/>
            <person name="Song E.-S."/>
        </authorList>
    </citation>
    <scope>NUCLEOTIDE SEQUENCE [LARGE SCALE GENOMIC DNA]</scope>
    <source>
        <strain evidence="1">51987-8</strain>
    </source>
</reference>
<comment type="caution">
    <text evidence="1">The sequence shown here is derived from an EMBL/GenBank/DDBJ whole genome shotgun (WGS) entry which is preliminary data.</text>
</comment>
<protein>
    <submittedName>
        <fullName evidence="1">Uncharacterized protein</fullName>
    </submittedName>
</protein>
<proteinExistence type="predicted"/>
<sequence length="127" mass="14006">MAEVENGYGLTSLCSRPLRNKKAKRYGPLQSCLTYATPLAAVSGCIILSASRAGATVHCWRTRPFRRAREVLTISDPLYHRCCCHAEFGASVVVRWSNYWTLSLQTSAVPTLEKMSSISVRAAVVVK</sequence>
<dbReference type="AlphaFoldDB" id="A0A369J447"/>
<keyword evidence="2" id="KW-1185">Reference proteome</keyword>
<organism evidence="1 2">
    <name type="scientific">Hypsizygus marmoreus</name>
    <name type="common">White beech mushroom</name>
    <name type="synonym">Agaricus marmoreus</name>
    <dbReference type="NCBI Taxonomy" id="39966"/>
    <lineage>
        <taxon>Eukaryota</taxon>
        <taxon>Fungi</taxon>
        <taxon>Dikarya</taxon>
        <taxon>Basidiomycota</taxon>
        <taxon>Agaricomycotina</taxon>
        <taxon>Agaricomycetes</taxon>
        <taxon>Agaricomycetidae</taxon>
        <taxon>Agaricales</taxon>
        <taxon>Tricholomatineae</taxon>
        <taxon>Lyophyllaceae</taxon>
        <taxon>Hypsizygus</taxon>
    </lineage>
</organism>
<gene>
    <name evidence="1" type="ORF">Hypma_002644</name>
</gene>
<evidence type="ECO:0000313" key="2">
    <source>
        <dbReference type="Proteomes" id="UP000076154"/>
    </source>
</evidence>
<dbReference type="InParanoid" id="A0A369J447"/>
<accession>A0A369J447</accession>